<dbReference type="GO" id="GO:0005524">
    <property type="term" value="F:ATP binding"/>
    <property type="evidence" value="ECO:0007669"/>
    <property type="project" value="UniProtKB-KW"/>
</dbReference>
<dbReference type="GO" id="GO:0070681">
    <property type="term" value="P:glutaminyl-tRNAGln biosynthesis via transamidation"/>
    <property type="evidence" value="ECO:0007669"/>
    <property type="project" value="TreeGrafter"/>
</dbReference>
<keyword evidence="1" id="KW-0648">Protein biosynthesis</keyword>
<comment type="catalytic activity">
    <reaction evidence="1">
        <text>L-glutamyl-tRNA(Gln) + L-glutamine + ATP + H2O = L-glutaminyl-tRNA(Gln) + L-glutamate + ADP + phosphate + H(+)</text>
        <dbReference type="Rhea" id="RHEA:17521"/>
        <dbReference type="Rhea" id="RHEA-COMP:9681"/>
        <dbReference type="Rhea" id="RHEA-COMP:9684"/>
        <dbReference type="ChEBI" id="CHEBI:15377"/>
        <dbReference type="ChEBI" id="CHEBI:15378"/>
        <dbReference type="ChEBI" id="CHEBI:29985"/>
        <dbReference type="ChEBI" id="CHEBI:30616"/>
        <dbReference type="ChEBI" id="CHEBI:43474"/>
        <dbReference type="ChEBI" id="CHEBI:58359"/>
        <dbReference type="ChEBI" id="CHEBI:78520"/>
        <dbReference type="ChEBI" id="CHEBI:78521"/>
        <dbReference type="ChEBI" id="CHEBI:456216"/>
    </reaction>
</comment>
<dbReference type="PANTHER" id="PTHR15004">
    <property type="entry name" value="GLUTAMYL-TRNA(GLN) AMIDOTRANSFERASE SUBUNIT C, MITOCHONDRIAL"/>
    <property type="match status" value="1"/>
</dbReference>
<protein>
    <recommendedName>
        <fullName evidence="1">Aspartyl/glutamyl-tRNA(Asn/Gln) amidotransferase subunit C</fullName>
        <shortName evidence="1">Asp/Glu-ADT subunit C</shortName>
        <ecNumber evidence="1">6.3.5.-</ecNumber>
    </recommendedName>
</protein>
<dbReference type="Gene3D" id="1.10.20.60">
    <property type="entry name" value="Glu-tRNAGln amidotransferase C subunit, N-terminal domain"/>
    <property type="match status" value="1"/>
</dbReference>
<dbReference type="GO" id="GO:0050566">
    <property type="term" value="F:asparaginyl-tRNA synthase (glutamine-hydrolyzing) activity"/>
    <property type="evidence" value="ECO:0007669"/>
    <property type="project" value="RHEA"/>
</dbReference>
<dbReference type="GO" id="GO:0006412">
    <property type="term" value="P:translation"/>
    <property type="evidence" value="ECO:0007669"/>
    <property type="project" value="UniProtKB-UniRule"/>
</dbReference>
<dbReference type="GO" id="GO:0050567">
    <property type="term" value="F:glutaminyl-tRNA synthase (glutamine-hydrolyzing) activity"/>
    <property type="evidence" value="ECO:0007669"/>
    <property type="project" value="UniProtKB-UniRule"/>
</dbReference>
<comment type="caution">
    <text evidence="2">The sequence shown here is derived from an EMBL/GenBank/DDBJ whole genome shotgun (WGS) entry which is preliminary data.</text>
</comment>
<comment type="function">
    <text evidence="1">Allows the formation of correctly charged Asn-tRNA(Asn) or Gln-tRNA(Gln) through the transamidation of misacylated Asp-tRNA(Asn) or Glu-tRNA(Gln) in organisms which lack either or both of asparaginyl-tRNA or glutaminyl-tRNA synthetases. The reaction takes place in the presence of glutamine and ATP through an activated phospho-Asp-tRNA(Asn) or phospho-Glu-tRNA(Gln).</text>
</comment>
<name>A0A1F7YR36_9BACT</name>
<evidence type="ECO:0000313" key="3">
    <source>
        <dbReference type="Proteomes" id="UP000177263"/>
    </source>
</evidence>
<dbReference type="SUPFAM" id="SSF141000">
    <property type="entry name" value="Glu-tRNAGln amidotransferase C subunit"/>
    <property type="match status" value="1"/>
</dbReference>
<evidence type="ECO:0000256" key="1">
    <source>
        <dbReference type="HAMAP-Rule" id="MF_00122"/>
    </source>
</evidence>
<keyword evidence="1" id="KW-0067">ATP-binding</keyword>
<dbReference type="STRING" id="1802500.A2801_00105"/>
<dbReference type="PANTHER" id="PTHR15004:SF0">
    <property type="entry name" value="GLUTAMYL-TRNA(GLN) AMIDOTRANSFERASE SUBUNIT C, MITOCHONDRIAL"/>
    <property type="match status" value="1"/>
</dbReference>
<dbReference type="InterPro" id="IPR003837">
    <property type="entry name" value="GatC"/>
</dbReference>
<sequence length="101" mass="10813">MSGLPSTQIHHLALLARLEMSDEEVESLAGELSEIVNYVTLLSEVDTEGVVPTSQTTGLVDVLRSDAISTTDILSQAEATSATEKIHNFSFIVPAVLDKSQ</sequence>
<comment type="similarity">
    <text evidence="1">Belongs to the GatC family.</text>
</comment>
<reference evidence="2 3" key="1">
    <citation type="journal article" date="2016" name="Nat. Commun.">
        <title>Thousands of microbial genomes shed light on interconnected biogeochemical processes in an aquifer system.</title>
        <authorList>
            <person name="Anantharaman K."/>
            <person name="Brown C.T."/>
            <person name="Hug L.A."/>
            <person name="Sharon I."/>
            <person name="Castelle C.J."/>
            <person name="Probst A.J."/>
            <person name="Thomas B.C."/>
            <person name="Singh A."/>
            <person name="Wilkins M.J."/>
            <person name="Karaoz U."/>
            <person name="Brodie E.L."/>
            <person name="Williams K.H."/>
            <person name="Hubbard S.S."/>
            <person name="Banfield J.F."/>
        </authorList>
    </citation>
    <scope>NUCLEOTIDE SEQUENCE [LARGE SCALE GENOMIC DNA]</scope>
</reference>
<comment type="subunit">
    <text evidence="1">Heterotrimer of A, B and C subunits.</text>
</comment>
<dbReference type="HAMAP" id="MF_00122">
    <property type="entry name" value="GatC"/>
    <property type="match status" value="1"/>
</dbReference>
<comment type="catalytic activity">
    <reaction evidence="1">
        <text>L-aspartyl-tRNA(Asn) + L-glutamine + ATP + H2O = L-asparaginyl-tRNA(Asn) + L-glutamate + ADP + phosphate + 2 H(+)</text>
        <dbReference type="Rhea" id="RHEA:14513"/>
        <dbReference type="Rhea" id="RHEA-COMP:9674"/>
        <dbReference type="Rhea" id="RHEA-COMP:9677"/>
        <dbReference type="ChEBI" id="CHEBI:15377"/>
        <dbReference type="ChEBI" id="CHEBI:15378"/>
        <dbReference type="ChEBI" id="CHEBI:29985"/>
        <dbReference type="ChEBI" id="CHEBI:30616"/>
        <dbReference type="ChEBI" id="CHEBI:43474"/>
        <dbReference type="ChEBI" id="CHEBI:58359"/>
        <dbReference type="ChEBI" id="CHEBI:78515"/>
        <dbReference type="ChEBI" id="CHEBI:78516"/>
        <dbReference type="ChEBI" id="CHEBI:456216"/>
    </reaction>
</comment>
<evidence type="ECO:0000313" key="2">
    <source>
        <dbReference type="EMBL" id="OGM29792.1"/>
    </source>
</evidence>
<dbReference type="Proteomes" id="UP000177263">
    <property type="component" value="Unassembled WGS sequence"/>
</dbReference>
<dbReference type="Pfam" id="PF02686">
    <property type="entry name" value="GatC"/>
    <property type="match status" value="1"/>
</dbReference>
<dbReference type="EC" id="6.3.5.-" evidence="1"/>
<dbReference type="InterPro" id="IPR036113">
    <property type="entry name" value="Asp/Glu-ADT_sf_sub_c"/>
</dbReference>
<dbReference type="GO" id="GO:0006450">
    <property type="term" value="P:regulation of translational fidelity"/>
    <property type="evidence" value="ECO:0007669"/>
    <property type="project" value="InterPro"/>
</dbReference>
<gene>
    <name evidence="1" type="primary">gatC</name>
    <name evidence="2" type="ORF">A2801_00105</name>
</gene>
<accession>A0A1F7YR36</accession>
<keyword evidence="1" id="KW-0436">Ligase</keyword>
<organism evidence="2 3">
    <name type="scientific">Candidatus Woesebacteria bacterium RIFCSPHIGHO2_01_FULL_41_10</name>
    <dbReference type="NCBI Taxonomy" id="1802500"/>
    <lineage>
        <taxon>Bacteria</taxon>
        <taxon>Candidatus Woeseibacteriota</taxon>
    </lineage>
</organism>
<proteinExistence type="inferred from homology"/>
<keyword evidence="1" id="KW-0547">Nucleotide-binding</keyword>
<dbReference type="NCBIfam" id="TIGR00135">
    <property type="entry name" value="gatC"/>
    <property type="match status" value="1"/>
</dbReference>
<dbReference type="EMBL" id="MGGM01000009">
    <property type="protein sequence ID" value="OGM29792.1"/>
    <property type="molecule type" value="Genomic_DNA"/>
</dbReference>
<dbReference type="AlphaFoldDB" id="A0A1F7YR36"/>